<gene>
    <name evidence="8" type="ORF">HOLleu_37690</name>
</gene>
<dbReference type="Proteomes" id="UP001152320">
    <property type="component" value="Chromosome 20"/>
</dbReference>
<feature type="transmembrane region" description="Helical" evidence="7">
    <location>
        <begin position="271"/>
        <end position="293"/>
    </location>
</feature>
<dbReference type="AlphaFoldDB" id="A0A9Q1BEP6"/>
<feature type="transmembrane region" description="Helical" evidence="7">
    <location>
        <begin position="231"/>
        <end position="251"/>
    </location>
</feature>
<accession>A0A9Q1BEP6</accession>
<evidence type="ECO:0000313" key="8">
    <source>
        <dbReference type="EMBL" id="KAJ8022713.1"/>
    </source>
</evidence>
<evidence type="ECO:0000256" key="4">
    <source>
        <dbReference type="ARBA" id="ARBA00022989"/>
    </source>
</evidence>
<organism evidence="8 9">
    <name type="scientific">Holothuria leucospilota</name>
    <name type="common">Black long sea cucumber</name>
    <name type="synonym">Mertensiothuria leucospilota</name>
    <dbReference type="NCBI Taxonomy" id="206669"/>
    <lineage>
        <taxon>Eukaryota</taxon>
        <taxon>Metazoa</taxon>
        <taxon>Echinodermata</taxon>
        <taxon>Eleutherozoa</taxon>
        <taxon>Echinozoa</taxon>
        <taxon>Holothuroidea</taxon>
        <taxon>Aspidochirotacea</taxon>
        <taxon>Aspidochirotida</taxon>
        <taxon>Holothuriidae</taxon>
        <taxon>Holothuria</taxon>
    </lineage>
</organism>
<feature type="transmembrane region" description="Helical" evidence="7">
    <location>
        <begin position="136"/>
        <end position="159"/>
    </location>
</feature>
<keyword evidence="6" id="KW-0862">Zinc</keyword>
<feature type="binding site" evidence="6">
    <location>
        <position position="269"/>
    </location>
    <ligand>
        <name>Zn(2+)</name>
        <dbReference type="ChEBI" id="CHEBI:29105"/>
    </ligand>
</feature>
<evidence type="ECO:0000256" key="7">
    <source>
        <dbReference type="SAM" id="Phobius"/>
    </source>
</evidence>
<evidence type="ECO:0000313" key="9">
    <source>
        <dbReference type="Proteomes" id="UP001152320"/>
    </source>
</evidence>
<evidence type="ECO:0000256" key="1">
    <source>
        <dbReference type="ARBA" id="ARBA00004141"/>
    </source>
</evidence>
<feature type="binding site" evidence="6">
    <location>
        <position position="122"/>
    </location>
    <ligand>
        <name>Zn(2+)</name>
        <dbReference type="ChEBI" id="CHEBI:29105"/>
    </ligand>
</feature>
<feature type="transmembrane region" description="Helical" evidence="7">
    <location>
        <begin position="199"/>
        <end position="219"/>
    </location>
</feature>
<comment type="subcellular location">
    <subcellularLocation>
        <location evidence="1">Membrane</location>
        <topology evidence="1">Multi-pass membrane protein</topology>
    </subcellularLocation>
</comment>
<feature type="transmembrane region" description="Helical" evidence="7">
    <location>
        <begin position="168"/>
        <end position="187"/>
    </location>
</feature>
<feature type="transmembrane region" description="Helical" evidence="7">
    <location>
        <begin position="102"/>
        <end position="124"/>
    </location>
</feature>
<dbReference type="InterPro" id="IPR004254">
    <property type="entry name" value="AdipoR/HlyIII-related"/>
</dbReference>
<keyword evidence="3 7" id="KW-0812">Transmembrane</keyword>
<dbReference type="EMBL" id="JAIZAY010000020">
    <property type="protein sequence ID" value="KAJ8022713.1"/>
    <property type="molecule type" value="Genomic_DNA"/>
</dbReference>
<dbReference type="PANTHER" id="PTHR20855">
    <property type="entry name" value="ADIPOR/PROGESTIN RECEPTOR-RELATED"/>
    <property type="match status" value="1"/>
</dbReference>
<dbReference type="OrthoDB" id="529367at2759"/>
<keyword evidence="6" id="KW-0479">Metal-binding</keyword>
<keyword evidence="9" id="KW-1185">Reference proteome</keyword>
<comment type="caution">
    <text evidence="8">The sequence shown here is derived from an EMBL/GenBank/DDBJ whole genome shotgun (WGS) entry which is preliminary data.</text>
</comment>
<keyword evidence="8" id="KW-0675">Receptor</keyword>
<keyword evidence="4 7" id="KW-1133">Transmembrane helix</keyword>
<sequence>MLARKDIPVDIAVYEVAGMRRVGANLYSYSEVPSFLKNNKFIESGYRVSLSSGQCVQSLFYWSNESVNIWTHVIGFVMFLVLAVYDNLFLLPSYQATIWDHVVYTLCLTCFQFCMVCSAGYHLFCAQNEEVCKSWLALDLAGICIGLLGCYFPGIYYAYFCFDHWRRIYLFIVCVLILITLVIQTHQRFLSARWATRRLILFCALVAYGVVPVFHWVYLNGGMQTHIVQTFFPRVVFVYFLGVLALMFYATKCPERCLPGKVDYVGSSHQWWHILVVIAFLWWHQCGVAMMNYRHSNKCTSLERTSDLWAATS</sequence>
<feature type="binding site" evidence="6">
    <location>
        <position position="273"/>
    </location>
    <ligand>
        <name>Zn(2+)</name>
        <dbReference type="ChEBI" id="CHEBI:29105"/>
    </ligand>
</feature>
<name>A0A9Q1BEP6_HOLLE</name>
<evidence type="ECO:0000256" key="5">
    <source>
        <dbReference type="ARBA" id="ARBA00023136"/>
    </source>
</evidence>
<dbReference type="GO" id="GO:0046872">
    <property type="term" value="F:metal ion binding"/>
    <property type="evidence" value="ECO:0007669"/>
    <property type="project" value="UniProtKB-KW"/>
</dbReference>
<evidence type="ECO:0000256" key="6">
    <source>
        <dbReference type="PIRSR" id="PIRSR604254-1"/>
    </source>
</evidence>
<dbReference type="GO" id="GO:0016020">
    <property type="term" value="C:membrane"/>
    <property type="evidence" value="ECO:0007669"/>
    <property type="project" value="UniProtKB-SubCell"/>
</dbReference>
<dbReference type="Pfam" id="PF03006">
    <property type="entry name" value="HlyIII"/>
    <property type="match status" value="1"/>
</dbReference>
<keyword evidence="5 7" id="KW-0472">Membrane</keyword>
<reference evidence="8" key="1">
    <citation type="submission" date="2021-10" db="EMBL/GenBank/DDBJ databases">
        <title>Tropical sea cucumber genome reveals ecological adaptation and Cuvierian tubules defense mechanism.</title>
        <authorList>
            <person name="Chen T."/>
        </authorList>
    </citation>
    <scope>NUCLEOTIDE SEQUENCE</scope>
    <source>
        <strain evidence="8">Nanhai2018</strain>
        <tissue evidence="8">Muscle</tissue>
    </source>
</reference>
<feature type="transmembrane region" description="Helical" evidence="7">
    <location>
        <begin position="69"/>
        <end position="90"/>
    </location>
</feature>
<dbReference type="GO" id="GO:0038023">
    <property type="term" value="F:signaling receptor activity"/>
    <property type="evidence" value="ECO:0007669"/>
    <property type="project" value="TreeGrafter"/>
</dbReference>
<evidence type="ECO:0000256" key="2">
    <source>
        <dbReference type="ARBA" id="ARBA00007018"/>
    </source>
</evidence>
<proteinExistence type="inferred from homology"/>
<comment type="similarity">
    <text evidence="2">Belongs to the ADIPOR family.</text>
</comment>
<evidence type="ECO:0000256" key="3">
    <source>
        <dbReference type="ARBA" id="ARBA00022692"/>
    </source>
</evidence>
<protein>
    <submittedName>
        <fullName evidence="8">Progestin and adipoQ receptor family member 3</fullName>
    </submittedName>
</protein>
<dbReference type="PANTHER" id="PTHR20855:SF15">
    <property type="entry name" value="PROGESTIN AND ADIPOQ RECEPTOR FAMILY MEMBER 3"/>
    <property type="match status" value="1"/>
</dbReference>